<gene>
    <name evidence="10" type="ORF">CDL12_11911</name>
</gene>
<accession>A0A2G9HDT3</accession>
<protein>
    <recommendedName>
        <fullName evidence="9">PGG domain-containing protein</fullName>
    </recommendedName>
</protein>
<dbReference type="PANTHER" id="PTHR24186:SF38">
    <property type="entry name" value="ANKYRIN REPEAT FAMILY PROTEIN"/>
    <property type="match status" value="1"/>
</dbReference>
<comment type="subcellular location">
    <subcellularLocation>
        <location evidence="1">Membrane</location>
        <topology evidence="1">Multi-pass membrane protein</topology>
    </subcellularLocation>
</comment>
<evidence type="ECO:0000256" key="7">
    <source>
        <dbReference type="SAM" id="MobiDB-lite"/>
    </source>
</evidence>
<keyword evidence="4 8" id="KW-1133">Transmembrane helix</keyword>
<evidence type="ECO:0000256" key="3">
    <source>
        <dbReference type="ARBA" id="ARBA00022737"/>
    </source>
</evidence>
<dbReference type="OrthoDB" id="902644at2759"/>
<keyword evidence="3" id="KW-0677">Repeat</keyword>
<sequence length="262" mass="29552">MHRQRSRSATQIVQEDREMYENWNESGWPPRQSHQIDEPEISYDDGEYEYPNDDDEHSKTSSEKSKVSFKTTCTSHKKRRQETYSLEALTNTKDTVILVATLIATFTYSSGINPPGGLYQDGPLIGTPVAAQRTAFKVFIVCNNLALVFALVVILYLLNVVPVSLELLQRRLEFAIIYILGSISFMAGAYGAAFVVTMKPVMTPSRKGLDWTIVLLLPVCGVILIVAACHKILLRWNRDNGSDWIGPIMETKAEYERREQGS</sequence>
<feature type="compositionally biased region" description="Basic and acidic residues" evidence="7">
    <location>
        <begin position="56"/>
        <end position="66"/>
    </location>
</feature>
<evidence type="ECO:0000256" key="6">
    <source>
        <dbReference type="ARBA" id="ARBA00023136"/>
    </source>
</evidence>
<dbReference type="Pfam" id="PF13962">
    <property type="entry name" value="PGG"/>
    <property type="match status" value="1"/>
</dbReference>
<dbReference type="STRING" id="429701.A0A2G9HDT3"/>
<dbReference type="Proteomes" id="UP000231279">
    <property type="component" value="Unassembled WGS sequence"/>
</dbReference>
<keyword evidence="5" id="KW-0040">ANK repeat</keyword>
<evidence type="ECO:0000259" key="9">
    <source>
        <dbReference type="Pfam" id="PF13962"/>
    </source>
</evidence>
<keyword evidence="11" id="KW-1185">Reference proteome</keyword>
<name>A0A2G9HDT3_9LAMI</name>
<keyword evidence="2 8" id="KW-0812">Transmembrane</keyword>
<evidence type="ECO:0000256" key="8">
    <source>
        <dbReference type="SAM" id="Phobius"/>
    </source>
</evidence>
<dbReference type="AlphaFoldDB" id="A0A2G9HDT3"/>
<evidence type="ECO:0000256" key="4">
    <source>
        <dbReference type="ARBA" id="ARBA00022989"/>
    </source>
</evidence>
<proteinExistence type="predicted"/>
<dbReference type="InterPro" id="IPR026961">
    <property type="entry name" value="PGG_dom"/>
</dbReference>
<dbReference type="EMBL" id="NKXS01002068">
    <property type="protein sequence ID" value="PIN15450.1"/>
    <property type="molecule type" value="Genomic_DNA"/>
</dbReference>
<evidence type="ECO:0000256" key="1">
    <source>
        <dbReference type="ARBA" id="ARBA00004141"/>
    </source>
</evidence>
<evidence type="ECO:0000313" key="10">
    <source>
        <dbReference type="EMBL" id="PIN15450.1"/>
    </source>
</evidence>
<organism evidence="10 11">
    <name type="scientific">Handroanthus impetiginosus</name>
    <dbReference type="NCBI Taxonomy" id="429701"/>
    <lineage>
        <taxon>Eukaryota</taxon>
        <taxon>Viridiplantae</taxon>
        <taxon>Streptophyta</taxon>
        <taxon>Embryophyta</taxon>
        <taxon>Tracheophyta</taxon>
        <taxon>Spermatophyta</taxon>
        <taxon>Magnoliopsida</taxon>
        <taxon>eudicotyledons</taxon>
        <taxon>Gunneridae</taxon>
        <taxon>Pentapetalae</taxon>
        <taxon>asterids</taxon>
        <taxon>lamiids</taxon>
        <taxon>Lamiales</taxon>
        <taxon>Bignoniaceae</taxon>
        <taxon>Crescentiina</taxon>
        <taxon>Tabebuia alliance</taxon>
        <taxon>Handroanthus</taxon>
    </lineage>
</organism>
<feature type="region of interest" description="Disordered" evidence="7">
    <location>
        <begin position="1"/>
        <end position="67"/>
    </location>
</feature>
<dbReference type="PANTHER" id="PTHR24186">
    <property type="entry name" value="PROTEIN PHOSPHATASE 1 REGULATORY SUBUNIT"/>
    <property type="match status" value="1"/>
</dbReference>
<dbReference type="GO" id="GO:0005886">
    <property type="term" value="C:plasma membrane"/>
    <property type="evidence" value="ECO:0007669"/>
    <property type="project" value="TreeGrafter"/>
</dbReference>
<comment type="caution">
    <text evidence="10">The sequence shown here is derived from an EMBL/GenBank/DDBJ whole genome shotgun (WGS) entry which is preliminary data.</text>
</comment>
<feature type="domain" description="PGG" evidence="9">
    <location>
        <begin position="88"/>
        <end position="196"/>
    </location>
</feature>
<feature type="compositionally biased region" description="Acidic residues" evidence="7">
    <location>
        <begin position="38"/>
        <end position="55"/>
    </location>
</feature>
<feature type="transmembrane region" description="Helical" evidence="8">
    <location>
        <begin position="138"/>
        <end position="158"/>
    </location>
</feature>
<feature type="transmembrane region" description="Helical" evidence="8">
    <location>
        <begin position="174"/>
        <end position="196"/>
    </location>
</feature>
<evidence type="ECO:0000313" key="11">
    <source>
        <dbReference type="Proteomes" id="UP000231279"/>
    </source>
</evidence>
<feature type="transmembrane region" description="Helical" evidence="8">
    <location>
        <begin position="208"/>
        <end position="233"/>
    </location>
</feature>
<keyword evidence="6 8" id="KW-0472">Membrane</keyword>
<evidence type="ECO:0000256" key="2">
    <source>
        <dbReference type="ARBA" id="ARBA00022692"/>
    </source>
</evidence>
<reference evidence="11" key="1">
    <citation type="journal article" date="2018" name="Gigascience">
        <title>Genome assembly of the Pink Ipe (Handroanthus impetiginosus, Bignoniaceae), a highly valued, ecologically keystone Neotropical timber forest tree.</title>
        <authorList>
            <person name="Silva-Junior O.B."/>
            <person name="Grattapaglia D."/>
            <person name="Novaes E."/>
            <person name="Collevatti R.G."/>
        </authorList>
    </citation>
    <scope>NUCLEOTIDE SEQUENCE [LARGE SCALE GENOMIC DNA]</scope>
    <source>
        <strain evidence="11">cv. UFG-1</strain>
    </source>
</reference>
<evidence type="ECO:0000256" key="5">
    <source>
        <dbReference type="ARBA" id="ARBA00023043"/>
    </source>
</evidence>